<reference evidence="2 3" key="1">
    <citation type="submission" date="2016-10" db="EMBL/GenBank/DDBJ databases">
        <title>Comparative genomics of Bacillus thuringiensis reveals a path to pathogens against multiple invertebrate hosts.</title>
        <authorList>
            <person name="Zheng J."/>
            <person name="Gao Q."/>
            <person name="Liu H."/>
            <person name="Peng D."/>
            <person name="Ruan L."/>
            <person name="Sun M."/>
        </authorList>
    </citation>
    <scope>NUCLEOTIDE SEQUENCE [LARGE SCALE GENOMIC DNA]</scope>
    <source>
        <strain evidence="2">BGSC 4BB1</strain>
    </source>
</reference>
<evidence type="ECO:0000256" key="1">
    <source>
        <dbReference type="SAM" id="Phobius"/>
    </source>
</evidence>
<proteinExistence type="predicted"/>
<evidence type="ECO:0000313" key="2">
    <source>
        <dbReference type="EMBL" id="OTX50996.1"/>
    </source>
</evidence>
<sequence length="74" mass="8521">MEDVYKKISDLKTEQKEIIRDIRNLETRAIINEKEISTISKQLEKINENTIWILRIVVSAIIMAILGIIIKGGI</sequence>
<feature type="transmembrane region" description="Helical" evidence="1">
    <location>
        <begin position="51"/>
        <end position="70"/>
    </location>
</feature>
<dbReference type="Proteomes" id="UP000194733">
    <property type="component" value="Unassembled WGS sequence"/>
</dbReference>
<keyword evidence="1" id="KW-0472">Membrane</keyword>
<evidence type="ECO:0000313" key="3">
    <source>
        <dbReference type="Proteomes" id="UP000194733"/>
    </source>
</evidence>
<dbReference type="EMBL" id="NFCY01000018">
    <property type="protein sequence ID" value="OTX50996.1"/>
    <property type="molecule type" value="Genomic_DNA"/>
</dbReference>
<accession>A0A9Q5SJB8</accession>
<evidence type="ECO:0008006" key="4">
    <source>
        <dbReference type="Google" id="ProtNLM"/>
    </source>
</evidence>
<protein>
    <recommendedName>
        <fullName evidence="4">XpaF1 protein</fullName>
    </recommendedName>
</protein>
<dbReference type="RefSeq" id="WP_065211987.1">
    <property type="nucleotide sequence ID" value="NZ_NFCY01000018.1"/>
</dbReference>
<organism evidence="2 3">
    <name type="scientific">Bacillus thuringiensis serovar sooncheon</name>
    <dbReference type="NCBI Taxonomy" id="180891"/>
    <lineage>
        <taxon>Bacteria</taxon>
        <taxon>Bacillati</taxon>
        <taxon>Bacillota</taxon>
        <taxon>Bacilli</taxon>
        <taxon>Bacillales</taxon>
        <taxon>Bacillaceae</taxon>
        <taxon>Bacillus</taxon>
        <taxon>Bacillus cereus group</taxon>
    </lineage>
</organism>
<keyword evidence="1" id="KW-0812">Transmembrane</keyword>
<gene>
    <name evidence="2" type="ORF">BK724_05340</name>
</gene>
<keyword evidence="1" id="KW-1133">Transmembrane helix</keyword>
<name>A0A9Q5SJB8_BACTU</name>
<comment type="caution">
    <text evidence="2">The sequence shown here is derived from an EMBL/GenBank/DDBJ whole genome shotgun (WGS) entry which is preliminary data.</text>
</comment>
<dbReference type="AlphaFoldDB" id="A0A9Q5SJB8"/>